<keyword evidence="1" id="KW-0805">Transcription regulation</keyword>
<evidence type="ECO:0000256" key="3">
    <source>
        <dbReference type="SAM" id="Phobius"/>
    </source>
</evidence>
<keyword evidence="3" id="KW-0812">Transmembrane</keyword>
<evidence type="ECO:0000313" key="5">
    <source>
        <dbReference type="EMBL" id="GAA4678644.1"/>
    </source>
</evidence>
<evidence type="ECO:0000313" key="6">
    <source>
        <dbReference type="Proteomes" id="UP001500621"/>
    </source>
</evidence>
<dbReference type="Gene3D" id="1.10.10.1320">
    <property type="entry name" value="Anti-sigma factor, zinc-finger domain"/>
    <property type="match status" value="1"/>
</dbReference>
<comment type="caution">
    <text evidence="5">The sequence shown here is derived from an EMBL/GenBank/DDBJ whole genome shotgun (WGS) entry which is preliminary data.</text>
</comment>
<feature type="transmembrane region" description="Helical" evidence="3">
    <location>
        <begin position="106"/>
        <end position="128"/>
    </location>
</feature>
<keyword evidence="3" id="KW-0472">Membrane</keyword>
<feature type="domain" description="Putative zinc-finger" evidence="4">
    <location>
        <begin position="9"/>
        <end position="39"/>
    </location>
</feature>
<dbReference type="EMBL" id="BAABIM010000001">
    <property type="protein sequence ID" value="GAA4678644.1"/>
    <property type="molecule type" value="Genomic_DNA"/>
</dbReference>
<keyword evidence="6" id="KW-1185">Reference proteome</keyword>
<evidence type="ECO:0000256" key="1">
    <source>
        <dbReference type="ARBA" id="ARBA00023015"/>
    </source>
</evidence>
<evidence type="ECO:0000259" key="4">
    <source>
        <dbReference type="Pfam" id="PF13490"/>
    </source>
</evidence>
<protein>
    <recommendedName>
        <fullName evidence="4">Putative zinc-finger domain-containing protein</fullName>
    </recommendedName>
</protein>
<sequence>MSPDHERLRTALGPFLLGALDQAEATEVDVHLATCADCRAELDELQPAAALLAEARDLAPHAVAGAEAAPPTLGVRVLAAVESERARSGPADPADQASWHRRRRPLAVAAAGGAVAASLVLTGGWLALRPDPAPPVPFEAVPVVVLGPGERTDVEATAGLIPHTWGVEVRLTGSGFQVGESYRVAVLGEDGRTYPAGEFVGTGAAGMVCNLNSSVLRDDAAGFVVRDAEDRVVLRSSFTDPA</sequence>
<dbReference type="Pfam" id="PF13490">
    <property type="entry name" value="zf-HC2"/>
    <property type="match status" value="1"/>
</dbReference>
<keyword evidence="2" id="KW-0804">Transcription</keyword>
<name>A0ABP8W2M7_9ACTN</name>
<evidence type="ECO:0000256" key="2">
    <source>
        <dbReference type="ARBA" id="ARBA00023163"/>
    </source>
</evidence>
<dbReference type="InterPro" id="IPR027383">
    <property type="entry name" value="Znf_put"/>
</dbReference>
<organism evidence="5 6">
    <name type="scientific">Nocardioides nanhaiensis</name>
    <dbReference type="NCBI Taxonomy" id="1476871"/>
    <lineage>
        <taxon>Bacteria</taxon>
        <taxon>Bacillati</taxon>
        <taxon>Actinomycetota</taxon>
        <taxon>Actinomycetes</taxon>
        <taxon>Propionibacteriales</taxon>
        <taxon>Nocardioidaceae</taxon>
        <taxon>Nocardioides</taxon>
    </lineage>
</organism>
<dbReference type="Proteomes" id="UP001500621">
    <property type="component" value="Unassembled WGS sequence"/>
</dbReference>
<proteinExistence type="predicted"/>
<reference evidence="6" key="1">
    <citation type="journal article" date="2019" name="Int. J. Syst. Evol. Microbiol.">
        <title>The Global Catalogue of Microorganisms (GCM) 10K type strain sequencing project: providing services to taxonomists for standard genome sequencing and annotation.</title>
        <authorList>
            <consortium name="The Broad Institute Genomics Platform"/>
            <consortium name="The Broad Institute Genome Sequencing Center for Infectious Disease"/>
            <person name="Wu L."/>
            <person name="Ma J."/>
        </authorList>
    </citation>
    <scope>NUCLEOTIDE SEQUENCE [LARGE SCALE GENOMIC DNA]</scope>
    <source>
        <strain evidence="6">JCM 18127</strain>
    </source>
</reference>
<gene>
    <name evidence="5" type="ORF">GCM10023226_14950</name>
</gene>
<accession>A0ABP8W2M7</accession>
<dbReference type="InterPro" id="IPR041916">
    <property type="entry name" value="Anti_sigma_zinc_sf"/>
</dbReference>
<dbReference type="RefSeq" id="WP_345264206.1">
    <property type="nucleotide sequence ID" value="NZ_BAABIM010000001.1"/>
</dbReference>
<keyword evidence="3" id="KW-1133">Transmembrane helix</keyword>